<feature type="region of interest" description="Disordered" evidence="1">
    <location>
        <begin position="47"/>
        <end position="115"/>
    </location>
</feature>
<evidence type="ECO:0000313" key="4">
    <source>
        <dbReference type="Proteomes" id="UP000694388"/>
    </source>
</evidence>
<reference evidence="3" key="2">
    <citation type="submission" date="2025-09" db="UniProtKB">
        <authorList>
            <consortium name="Ensembl"/>
        </authorList>
    </citation>
    <scope>IDENTIFICATION</scope>
</reference>
<keyword evidence="4" id="KW-1185">Reference proteome</keyword>
<feature type="compositionally biased region" description="Basic residues" evidence="1">
    <location>
        <begin position="1"/>
        <end position="15"/>
    </location>
</feature>
<evidence type="ECO:0000256" key="2">
    <source>
        <dbReference type="SAM" id="Phobius"/>
    </source>
</evidence>
<feature type="region of interest" description="Disordered" evidence="1">
    <location>
        <begin position="1"/>
        <end position="32"/>
    </location>
</feature>
<name>A0A8C4QJW7_EPTBU</name>
<evidence type="ECO:0000256" key="1">
    <source>
        <dbReference type="SAM" id="MobiDB-lite"/>
    </source>
</evidence>
<accession>A0A8C4QJW7</accession>
<dbReference type="AlphaFoldDB" id="A0A8C4QJW7"/>
<organism evidence="3 4">
    <name type="scientific">Eptatretus burgeri</name>
    <name type="common">Inshore hagfish</name>
    <dbReference type="NCBI Taxonomy" id="7764"/>
    <lineage>
        <taxon>Eukaryota</taxon>
        <taxon>Metazoa</taxon>
        <taxon>Chordata</taxon>
        <taxon>Craniata</taxon>
        <taxon>Vertebrata</taxon>
        <taxon>Cyclostomata</taxon>
        <taxon>Myxini</taxon>
        <taxon>Myxiniformes</taxon>
        <taxon>Myxinidae</taxon>
        <taxon>Eptatretinae</taxon>
        <taxon>Eptatretus</taxon>
    </lineage>
</organism>
<keyword evidence="2" id="KW-1133">Transmembrane helix</keyword>
<keyword evidence="2" id="KW-0812">Transmembrane</keyword>
<dbReference type="Proteomes" id="UP000694388">
    <property type="component" value="Unplaced"/>
</dbReference>
<proteinExistence type="predicted"/>
<feature type="transmembrane region" description="Helical" evidence="2">
    <location>
        <begin position="210"/>
        <end position="231"/>
    </location>
</feature>
<keyword evidence="2" id="KW-0472">Membrane</keyword>
<dbReference type="Ensembl" id="ENSEBUT00000017174.1">
    <property type="protein sequence ID" value="ENSEBUP00000016598.1"/>
    <property type="gene ID" value="ENSEBUG00000010410.1"/>
</dbReference>
<feature type="compositionally biased region" description="Polar residues" evidence="1">
    <location>
        <begin position="95"/>
        <end position="107"/>
    </location>
</feature>
<protein>
    <submittedName>
        <fullName evidence="3">Uncharacterized protein</fullName>
    </submittedName>
</protein>
<evidence type="ECO:0000313" key="3">
    <source>
        <dbReference type="Ensembl" id="ENSEBUP00000016598.1"/>
    </source>
</evidence>
<reference evidence="3" key="1">
    <citation type="submission" date="2025-08" db="UniProtKB">
        <authorList>
            <consortium name="Ensembl"/>
        </authorList>
    </citation>
    <scope>IDENTIFICATION</scope>
</reference>
<feature type="transmembrane region" description="Helical" evidence="2">
    <location>
        <begin position="121"/>
        <end position="141"/>
    </location>
</feature>
<sequence>MGWRNLLKKKVKRNNAHADNELKDHKNKTGRKQSILNFFLLKRCKKELKQSADPPQTVGPPQSADLPQSADPPQTADPPQSVDPPQSEDTRQSEDPPQSEDTQQSRQSKGKPNDSKICERIAKVLGIAAGVGVTLLVAPVLGPVPAIAIGVPVGIVIAKGTEVMLKKLASIKRKAASKGGTTADSPFYVVMETTTGVVFGLAFGMVLLTIFGVVPVFGVTISAAFGVYIGVRFGNFMKIATATWKNNQLWKKYSKEQQLAQGVATGGM</sequence>